<dbReference type="AlphaFoldDB" id="A0A1G5F7W5"/>
<reference evidence="1 2" key="1">
    <citation type="submission" date="2016-10" db="EMBL/GenBank/DDBJ databases">
        <authorList>
            <person name="de Groot N.N."/>
        </authorList>
    </citation>
    <scope>NUCLEOTIDE SEQUENCE [LARGE SCALE GENOMIC DNA]</scope>
    <source>
        <strain evidence="1 2">AA1</strain>
    </source>
</reference>
<protein>
    <submittedName>
        <fullName evidence="1">Uncharacterized protein</fullName>
    </submittedName>
</protein>
<keyword evidence="2" id="KW-1185">Reference proteome</keyword>
<evidence type="ECO:0000313" key="2">
    <source>
        <dbReference type="Proteomes" id="UP000198870"/>
    </source>
</evidence>
<proteinExistence type="predicted"/>
<dbReference type="Proteomes" id="UP000198870">
    <property type="component" value="Unassembled WGS sequence"/>
</dbReference>
<gene>
    <name evidence="1" type="ORF">SAMN05216233_107201</name>
</gene>
<sequence length="69" mass="7634">MEVIRVYTIGPMGLERESVVSVSVSGDRHFQLQNFKMSILVVGVSEDFCSVKGDAGVQEVNVQFPKMPM</sequence>
<accession>A0A1G5F7W5</accession>
<name>A0A1G5F7W5_9BACT</name>
<organism evidence="1 2">
    <name type="scientific">Desulfoluna spongiiphila</name>
    <dbReference type="NCBI Taxonomy" id="419481"/>
    <lineage>
        <taxon>Bacteria</taxon>
        <taxon>Pseudomonadati</taxon>
        <taxon>Thermodesulfobacteriota</taxon>
        <taxon>Desulfobacteria</taxon>
        <taxon>Desulfobacterales</taxon>
        <taxon>Desulfolunaceae</taxon>
        <taxon>Desulfoluna</taxon>
    </lineage>
</organism>
<dbReference type="EMBL" id="FMUX01000007">
    <property type="protein sequence ID" value="SCY35254.1"/>
    <property type="molecule type" value="Genomic_DNA"/>
</dbReference>
<evidence type="ECO:0000313" key="1">
    <source>
        <dbReference type="EMBL" id="SCY35254.1"/>
    </source>
</evidence>